<gene>
    <name evidence="4" type="ORF">Clacol_010025</name>
</gene>
<evidence type="ECO:0000256" key="3">
    <source>
        <dbReference type="SAM" id="SignalP"/>
    </source>
</evidence>
<keyword evidence="2" id="KW-1133">Transmembrane helix</keyword>
<name>A0AAV5APR5_9AGAM</name>
<feature type="region of interest" description="Disordered" evidence="1">
    <location>
        <begin position="227"/>
        <end position="272"/>
    </location>
</feature>
<keyword evidence="2" id="KW-0472">Membrane</keyword>
<accession>A0AAV5APR5</accession>
<dbReference type="EMBL" id="BPWL01000011">
    <property type="protein sequence ID" value="GJJ15747.1"/>
    <property type="molecule type" value="Genomic_DNA"/>
</dbReference>
<feature type="compositionally biased region" description="Low complexity" evidence="1">
    <location>
        <begin position="394"/>
        <end position="409"/>
    </location>
</feature>
<dbReference type="Gene3D" id="2.60.120.260">
    <property type="entry name" value="Galactose-binding domain-like"/>
    <property type="match status" value="1"/>
</dbReference>
<evidence type="ECO:0000256" key="2">
    <source>
        <dbReference type="SAM" id="Phobius"/>
    </source>
</evidence>
<organism evidence="4 5">
    <name type="scientific">Clathrus columnatus</name>
    <dbReference type="NCBI Taxonomy" id="1419009"/>
    <lineage>
        <taxon>Eukaryota</taxon>
        <taxon>Fungi</taxon>
        <taxon>Dikarya</taxon>
        <taxon>Basidiomycota</taxon>
        <taxon>Agaricomycotina</taxon>
        <taxon>Agaricomycetes</taxon>
        <taxon>Phallomycetidae</taxon>
        <taxon>Phallales</taxon>
        <taxon>Clathraceae</taxon>
        <taxon>Clathrus</taxon>
    </lineage>
</organism>
<comment type="caution">
    <text evidence="4">The sequence shown here is derived from an EMBL/GenBank/DDBJ whole genome shotgun (WGS) entry which is preliminary data.</text>
</comment>
<protein>
    <submittedName>
        <fullName evidence="4">Uncharacterized protein</fullName>
    </submittedName>
</protein>
<keyword evidence="2" id="KW-0812">Transmembrane</keyword>
<feature type="signal peptide" evidence="3">
    <location>
        <begin position="1"/>
        <end position="18"/>
    </location>
</feature>
<feature type="region of interest" description="Disordered" evidence="1">
    <location>
        <begin position="394"/>
        <end position="416"/>
    </location>
</feature>
<keyword evidence="5" id="KW-1185">Reference proteome</keyword>
<evidence type="ECO:0000256" key="1">
    <source>
        <dbReference type="SAM" id="MobiDB-lite"/>
    </source>
</evidence>
<dbReference type="Proteomes" id="UP001050691">
    <property type="component" value="Unassembled WGS sequence"/>
</dbReference>
<keyword evidence="3" id="KW-0732">Signal</keyword>
<dbReference type="AlphaFoldDB" id="A0AAV5APR5"/>
<sequence>MFKRLHAVLTGSSIGVLGTVNVTDSPTTPNPTWQCLIDGIAISSNPPQVPENHWQFCGGNVPDGPHELTLNVTSNGILFYLDYISYRASPSVSLENSVIPIENPDPAFDFISGWSPIDGIANQTTDPNGLLNMTFIGIQLAWYGFIPIEVSHFPSSGVYSIDGGSSIPFQIPGLPSGATTSFFNQLFFTTPTLDMGSHVLSVKYTGTSGQIPLTLDYVNVLNGSFPSSSTTSSGEGSNNNNRTRSHTSNSTPTPTLSNHSSSTNSPISTKKGSSTAGIVGGVLGFIIGLSVVIFIWYIFYRRRRKQRQRDTIGDISPYFHQYQPTTFIPPTQIIQIPRPKDQTQYAPQLSGNPANFVISINPGPNLASLPTTSYQNSLPTVTAVLESSGASTSRNAASTALTSSSTMPSRVPVRHEDSGIRLGPSVAAEEVLVRDAEFVELFLSFA</sequence>
<reference evidence="4" key="1">
    <citation type="submission" date="2021-10" db="EMBL/GenBank/DDBJ databases">
        <title>De novo Genome Assembly of Clathrus columnatus (Basidiomycota, Fungi) Using Illumina and Nanopore Sequence Data.</title>
        <authorList>
            <person name="Ogiso-Tanaka E."/>
            <person name="Itagaki H."/>
            <person name="Hosoya T."/>
            <person name="Hosaka K."/>
        </authorList>
    </citation>
    <scope>NUCLEOTIDE SEQUENCE</scope>
    <source>
        <strain evidence="4">MO-923</strain>
    </source>
</reference>
<feature type="compositionally biased region" description="Low complexity" evidence="1">
    <location>
        <begin position="227"/>
        <end position="269"/>
    </location>
</feature>
<feature type="transmembrane region" description="Helical" evidence="2">
    <location>
        <begin position="276"/>
        <end position="299"/>
    </location>
</feature>
<proteinExistence type="predicted"/>
<feature type="chain" id="PRO_5043921307" evidence="3">
    <location>
        <begin position="19"/>
        <end position="446"/>
    </location>
</feature>
<evidence type="ECO:0000313" key="4">
    <source>
        <dbReference type="EMBL" id="GJJ15747.1"/>
    </source>
</evidence>
<evidence type="ECO:0000313" key="5">
    <source>
        <dbReference type="Proteomes" id="UP001050691"/>
    </source>
</evidence>